<dbReference type="InterPro" id="IPR023828">
    <property type="entry name" value="Peptidase_S8_Ser-AS"/>
</dbReference>
<feature type="active site" description="Charge relay system" evidence="8">
    <location>
        <position position="1646"/>
    </location>
</feature>
<dbReference type="InterPro" id="IPR048384">
    <property type="entry name" value="TPPII_GBD"/>
</dbReference>
<keyword evidence="5 8" id="KW-0645">Protease</keyword>
<evidence type="ECO:0000313" key="14">
    <source>
        <dbReference type="Proteomes" id="UP000759131"/>
    </source>
</evidence>
<dbReference type="PANTHER" id="PTHR43806:SF14">
    <property type="entry name" value="TRIPEPTIDYL-PEPTIDASE 2"/>
    <property type="match status" value="1"/>
</dbReference>
<feature type="non-terminal residue" evidence="13">
    <location>
        <position position="1"/>
    </location>
</feature>
<keyword evidence="6 8" id="KW-0378">Hydrolase</keyword>
<dbReference type="Gene3D" id="3.40.50.200">
    <property type="entry name" value="Peptidase S8/S53 domain"/>
    <property type="match status" value="2"/>
</dbReference>
<dbReference type="InterPro" id="IPR050131">
    <property type="entry name" value="Peptidase_S8_subtilisin-like"/>
</dbReference>
<feature type="domain" description="Tripeptidyl peptidase II second Ig-like" evidence="10">
    <location>
        <begin position="750"/>
        <end position="902"/>
    </location>
</feature>
<comment type="similarity">
    <text evidence="2 8">Belongs to the peptidase S8 family.</text>
</comment>
<evidence type="ECO:0000259" key="11">
    <source>
        <dbReference type="Pfam" id="PF21223"/>
    </source>
</evidence>
<feature type="domain" description="Tripeptidyl-peptidase II first Ig-like" evidence="11">
    <location>
        <begin position="1699"/>
        <end position="1765"/>
    </location>
</feature>
<feature type="active site" description="Charge relay system" evidence="8">
    <location>
        <position position="414"/>
    </location>
</feature>
<evidence type="ECO:0000256" key="1">
    <source>
        <dbReference type="ARBA" id="ARBA00001910"/>
    </source>
</evidence>
<dbReference type="PROSITE" id="PS00138">
    <property type="entry name" value="SUBTILASE_SER"/>
    <property type="match status" value="2"/>
</dbReference>
<feature type="domain" description="Tripeptidyl peptidase II second Ig-like" evidence="10">
    <location>
        <begin position="1920"/>
        <end position="2075"/>
    </location>
</feature>
<comment type="catalytic activity">
    <reaction evidence="1">
        <text>Release of an N-terminal tripeptide from a polypeptide.</text>
        <dbReference type="EC" id="3.4.14.10"/>
    </reaction>
</comment>
<dbReference type="PROSITE" id="PS00137">
    <property type="entry name" value="SUBTILASE_HIS"/>
    <property type="match status" value="2"/>
</dbReference>
<dbReference type="InterPro" id="IPR000209">
    <property type="entry name" value="Peptidase_S8/S53_dom"/>
</dbReference>
<dbReference type="PROSITE" id="PS51892">
    <property type="entry name" value="SUBTILASE"/>
    <property type="match status" value="2"/>
</dbReference>
<evidence type="ECO:0000256" key="5">
    <source>
        <dbReference type="ARBA" id="ARBA00022670"/>
    </source>
</evidence>
<dbReference type="GO" id="GO:0005829">
    <property type="term" value="C:cytosol"/>
    <property type="evidence" value="ECO:0007669"/>
    <property type="project" value="TreeGrafter"/>
</dbReference>
<evidence type="ECO:0000256" key="7">
    <source>
        <dbReference type="ARBA" id="ARBA00022825"/>
    </source>
</evidence>
<dbReference type="Gene3D" id="2.60.40.3170">
    <property type="match status" value="2"/>
</dbReference>
<dbReference type="PANTHER" id="PTHR43806">
    <property type="entry name" value="PEPTIDASE S8"/>
    <property type="match status" value="1"/>
</dbReference>
<dbReference type="EMBL" id="OC855132">
    <property type="protein sequence ID" value="CAD7621301.1"/>
    <property type="molecule type" value="Genomic_DNA"/>
</dbReference>
<evidence type="ECO:0000256" key="6">
    <source>
        <dbReference type="ARBA" id="ARBA00022801"/>
    </source>
</evidence>
<evidence type="ECO:0000259" key="12">
    <source>
        <dbReference type="Pfam" id="PF21316"/>
    </source>
</evidence>
<feature type="active site" description="Charge relay system" evidence="8">
    <location>
        <position position="28"/>
    </location>
</feature>
<dbReference type="Pfam" id="PF00082">
    <property type="entry name" value="Peptidase_S8"/>
    <property type="match status" value="2"/>
</dbReference>
<dbReference type="Gene3D" id="6.10.250.3080">
    <property type="match status" value="2"/>
</dbReference>
<dbReference type="GO" id="GO:0004252">
    <property type="term" value="F:serine-type endopeptidase activity"/>
    <property type="evidence" value="ECO:0007669"/>
    <property type="project" value="UniProtKB-UniRule"/>
</dbReference>
<dbReference type="Gene3D" id="2.20.25.690">
    <property type="match status" value="2"/>
</dbReference>
<dbReference type="Gene3D" id="1.25.40.710">
    <property type="match status" value="3"/>
</dbReference>
<keyword evidence="14" id="KW-1185">Reference proteome</keyword>
<dbReference type="EC" id="3.4.14.10" evidence="3"/>
<feature type="domain" description="Peptidase S8/S53" evidence="9">
    <location>
        <begin position="1217"/>
        <end position="1684"/>
    </location>
</feature>
<dbReference type="Pfam" id="PF12580">
    <property type="entry name" value="TPPII"/>
    <property type="match status" value="2"/>
</dbReference>
<dbReference type="Pfam" id="PF21223">
    <property type="entry name" value="TPPII_Ig-like-1"/>
    <property type="match status" value="2"/>
</dbReference>
<feature type="domain" description="Tripeptidyl-peptidase II galactose-binding" evidence="12">
    <location>
        <begin position="622"/>
        <end position="710"/>
    </location>
</feature>
<protein>
    <recommendedName>
        <fullName evidence="3">tripeptidyl-peptidase II</fullName>
        <ecNumber evidence="3">3.4.14.10</ecNumber>
    </recommendedName>
</protein>
<gene>
    <name evidence="13" type="ORF">OSB1V03_LOCUS1773</name>
</gene>
<evidence type="ECO:0000256" key="8">
    <source>
        <dbReference type="PROSITE-ProRule" id="PRU01240"/>
    </source>
</evidence>
<dbReference type="SUPFAM" id="SSF52743">
    <property type="entry name" value="Subtilisin-like"/>
    <property type="match status" value="2"/>
</dbReference>
<dbReference type="InterPro" id="IPR046939">
    <property type="entry name" value="TPPII_C_sf"/>
</dbReference>
<feature type="domain" description="Tripeptidyl-peptidase II first Ig-like" evidence="11">
    <location>
        <begin position="487"/>
        <end position="603"/>
    </location>
</feature>
<dbReference type="InterPro" id="IPR046940">
    <property type="entry name" value="TPPII_Ig-like_sf"/>
</dbReference>
<dbReference type="EMBL" id="CAJPIZ010000557">
    <property type="protein sequence ID" value="CAG2101731.1"/>
    <property type="molecule type" value="Genomic_DNA"/>
</dbReference>
<dbReference type="InterPro" id="IPR048383">
    <property type="entry name" value="TPPII_Ig-like-1"/>
</dbReference>
<feature type="active site" description="Charge relay system" evidence="8">
    <location>
        <position position="1226"/>
    </location>
</feature>
<dbReference type="Proteomes" id="UP000759131">
    <property type="component" value="Unassembled WGS sequence"/>
</dbReference>
<evidence type="ECO:0000256" key="2">
    <source>
        <dbReference type="ARBA" id="ARBA00011073"/>
    </source>
</evidence>
<dbReference type="PRINTS" id="PR00723">
    <property type="entry name" value="SUBTILISIN"/>
</dbReference>
<dbReference type="GO" id="GO:0004177">
    <property type="term" value="F:aminopeptidase activity"/>
    <property type="evidence" value="ECO:0007669"/>
    <property type="project" value="UniProtKB-KW"/>
</dbReference>
<dbReference type="GO" id="GO:0008240">
    <property type="term" value="F:tripeptidyl-peptidase activity"/>
    <property type="evidence" value="ECO:0007669"/>
    <property type="project" value="UniProtKB-EC"/>
</dbReference>
<organism evidence="13">
    <name type="scientific">Medioppia subpectinata</name>
    <dbReference type="NCBI Taxonomy" id="1979941"/>
    <lineage>
        <taxon>Eukaryota</taxon>
        <taxon>Metazoa</taxon>
        <taxon>Ecdysozoa</taxon>
        <taxon>Arthropoda</taxon>
        <taxon>Chelicerata</taxon>
        <taxon>Arachnida</taxon>
        <taxon>Acari</taxon>
        <taxon>Acariformes</taxon>
        <taxon>Sarcoptiformes</taxon>
        <taxon>Oribatida</taxon>
        <taxon>Brachypylina</taxon>
        <taxon>Oppioidea</taxon>
        <taxon>Oppiidae</taxon>
        <taxon>Medioppia</taxon>
    </lineage>
</organism>
<reference evidence="13" key="1">
    <citation type="submission" date="2020-11" db="EMBL/GenBank/DDBJ databases">
        <authorList>
            <person name="Tran Van P."/>
        </authorList>
    </citation>
    <scope>NUCLEOTIDE SEQUENCE</scope>
</reference>
<dbReference type="InterPro" id="IPR036852">
    <property type="entry name" value="Peptidase_S8/S53_dom_sf"/>
</dbReference>
<dbReference type="Pfam" id="PF21316">
    <property type="entry name" value="TPPII_GBD"/>
    <property type="match status" value="1"/>
</dbReference>
<feature type="domain" description="Peptidase S8/S53" evidence="9">
    <location>
        <begin position="19"/>
        <end position="452"/>
    </location>
</feature>
<evidence type="ECO:0000313" key="13">
    <source>
        <dbReference type="EMBL" id="CAD7621301.1"/>
    </source>
</evidence>
<evidence type="ECO:0000256" key="4">
    <source>
        <dbReference type="ARBA" id="ARBA00022438"/>
    </source>
</evidence>
<dbReference type="InterPro" id="IPR022398">
    <property type="entry name" value="Peptidase_S8_His-AS"/>
</dbReference>
<keyword evidence="7 8" id="KW-0720">Serine protease</keyword>
<accession>A0A7R9PUG1</accession>
<dbReference type="InterPro" id="IPR022229">
    <property type="entry name" value="TPPII_Ig-like-2"/>
</dbReference>
<keyword evidence="4" id="KW-0031">Aminopeptidase</keyword>
<dbReference type="GO" id="GO:0006508">
    <property type="term" value="P:proteolysis"/>
    <property type="evidence" value="ECO:0007669"/>
    <property type="project" value="UniProtKB-KW"/>
</dbReference>
<evidence type="ECO:0000259" key="10">
    <source>
        <dbReference type="Pfam" id="PF12580"/>
    </source>
</evidence>
<proteinExistence type="inferred from homology"/>
<evidence type="ECO:0000256" key="3">
    <source>
        <dbReference type="ARBA" id="ARBA00012462"/>
    </source>
</evidence>
<name>A0A7R9PUG1_9ACAR</name>
<sequence length="2405" mass="267050">PKRETTVTSFLKKYPEYDGRGVRIAIFDTGVDPGAPGLQITSDGKPKVIDMTDTSGAGDVDTSTVVEADSEGYITGLTGTKLKIPGDWTNPTGKYHVGMKNLYELYPIHVRIRIEDEYKENEWTPGHRRATINAMRELREFELKHTEPMNDSLDQKLMREELRSRVDLLKNINANRKDYGPTYDCIVFNNGSDWQAVIDTTGAGRLDECTLLGNYRHCFKYGTISDRVSHGTHVASIAAAHFPGQPNRDGVAPGAQIVSVCIADNRLSNHSHTGSSFIRAMNRAIEMDCQVINISSVLDVTGPVLDYMHQIVNKYGIIITVCAGNEGPALTSCQPQWTAQNNPFIYVGGYVSSDMMTAQHSMRRTNGPGMTYTWTSRGPAQNGDLGVSVCAPGGAITSVPSCDLSNAELMNGTSMSAPHVAGCVALLLAGLKALSMPYSPYSVRRSIENTALKVHEYQPFTHGLGLIQVEKAFAHLCEYSMGCTELNFHITTDGQNSGIYLREVPDVRHPNTHVITIEPKFLNDKHIDNKQKIEFEMKLRLVCDDQWITCPTFLHMTYGTRDITIEVNPTELDDGQAHFTWINGYDIDCMEKGPVFRIPVTVIKPIKLPDKLKLEHSIECHAGQVWRQFVAIPDTVNGMSVRVVSDSTQVTTGKTKYCLQALQLLPKERRNVNYTNRMLSLSAGREDDYDFELTGGRTLELCIGQLWSDLDGTRVTLNVEFYGLRPIPDTMTMVLSSESVALMDIQCTTNVNDIRPRIFLNKYVHILQPFGHIVRPLDERDAIPPAQQLYECLLTYKLNLTKTQSVGIVWAPGDHELGRRYVNFMWMLFDTQTKCYITAEHHKSGERTCEEVHLEFGDYTILVQIKHTDYQLLDQLNRAALGIEYCARESLHTYDTYNEAVGNPTGIGNHCSCGQHTAYIAGLTAAPVDTPAVTVGSYFEGNVYLSKSQLSRPFRYVVDSGCQWAAPIASSPGPAGGDCADTSAGVDSKAMLDAIADMKINWISKLPDTESDKLFNELIEVDSANIKIILARMRALDRQQDTSDQQRERRHRQIVLADQALAISKSDSLITAVLVIKGVAICELIDGQSVSELNAKETSGLPASGGTESAITSSVIISDQTATTGGNIATAVPSFTISDADQVYEEISKLIADPYDKDVYEFTERHALLHRHYGRALNGYNRQSDLLLTPVIWHKMIKPKRETTVTAFLKKYPDYDGRGVRIAIFDTGVDPGAPGLQITSDGKPKIIDMTDTSGAGDVDTSTVVEADSEGFITGLTGTKLKIPGHWTNPTGKYHVGIKNLYELYPKSVRDRIAAEYETNEWTPGHRRATAEALRELQAFESKHTEAMNDSLDQKLMREELRSRVDLLRDINANRKDLGPTYDCIVFNNGSDWHAVIDTTGVGRLNECTVLGTYRECFKYGTISDRDMLNYAVNIHKEGNLLEIVSMPHAHGTHVASIAAAHFPGQPDRDGVAPGAQIVSVCMADNYTGSSLIRAMNRAIDMGCHVINMSISFIIQGAGVGHVSQAMDRSHQFAHLRRRIRLAGYDDCPILPVQSAGNTGPALGTCHKQWTARTNSLIYVGAYVSQDMMIAQYSRCPTNGRGLSYTWTSRGPAPNGDLGVSVCAPGGAITSVPVCDTSKSELMNGTSMSAPHVSGCVALLLSGLNALSMPYSPYSVRRSIENTALKVHEYQPFTHGLGLIQLRLVCDDQWITCPTFLHMTYGPRNVTIRVDPTGLENGQAHFTWIIAYDTECVEKGPVFRIPVTVIKPERLADTLNLKHSITCSAGQIWRQFVAIPDTVNAMRVRVLNGEQWGTGDTLFSLQALQLSDINTQSVNRMDNKFWLSAANEVAYDMSVVAGDTLELCFGQSWTKVDNTRVTLCFRFYGFSPLTDFTMLSSERIARIDLQSTTGVMEILLYHNYYVCTVRPNDHVVRPLDNRDVLPPAQQLYECLMTYKFNVPKKQSVDIHYPLGSRLDIECVSFMSMIYDCDTKRLLVAASGYNNNIELDKGNYTIRLQIKHPDSSQLDRMGALPVRVEYSMSYQRLDHYRTYREAVLDSKRSMPCTLQPNTPYPVFIVGLTTTPADIPVVTVGSHFEGKIWLDKKGLSLRFPIRYIVDTGSHLAPKALTTGPAGDTGGGKGIADTTVGKHMLSDDDKLPETESDTLFNELMADDSTNTRVILARMRALDKSTTSDVHQEWERRHRQIVLADKALAVNEISVLTAMRATFNTARQTPDIRECVKILETESATLLDVLVIKGVAICELIDGQSVSMQNAEETSGLSASDSSECVITSSVIITDETLTNGSTAPTVPSFTISDADQVYEEMCKLSADPYDTKVYKFTESYALLHRHYGLALKVYCKQFDLVPSRDVWDKMIKMFHCLNWTHIEKQYIRNTNAMFPKDYRLF</sequence>
<dbReference type="InterPro" id="IPR015500">
    <property type="entry name" value="Peptidase_S8_subtilisin-rel"/>
</dbReference>
<feature type="active site" description="Charge relay system" evidence="8">
    <location>
        <position position="230"/>
    </location>
</feature>
<feature type="active site" description="Charge relay system" evidence="8">
    <location>
        <position position="1450"/>
    </location>
</feature>
<evidence type="ECO:0000259" key="9">
    <source>
        <dbReference type="Pfam" id="PF00082"/>
    </source>
</evidence>
<dbReference type="OrthoDB" id="206201at2759"/>